<reference evidence="4 5" key="1">
    <citation type="journal article" date="2008" name="Nature">
        <title>The genome of the choanoflagellate Monosiga brevicollis and the origin of metazoans.</title>
        <authorList>
            <consortium name="JGI Sequencing"/>
            <person name="King N."/>
            <person name="Westbrook M.J."/>
            <person name="Young S.L."/>
            <person name="Kuo A."/>
            <person name="Abedin M."/>
            <person name="Chapman J."/>
            <person name="Fairclough S."/>
            <person name="Hellsten U."/>
            <person name="Isogai Y."/>
            <person name="Letunic I."/>
            <person name="Marr M."/>
            <person name="Pincus D."/>
            <person name="Putnam N."/>
            <person name="Rokas A."/>
            <person name="Wright K.J."/>
            <person name="Zuzow R."/>
            <person name="Dirks W."/>
            <person name="Good M."/>
            <person name="Goodstein D."/>
            <person name="Lemons D."/>
            <person name="Li W."/>
            <person name="Lyons J.B."/>
            <person name="Morris A."/>
            <person name="Nichols S."/>
            <person name="Richter D.J."/>
            <person name="Salamov A."/>
            <person name="Bork P."/>
            <person name="Lim W.A."/>
            <person name="Manning G."/>
            <person name="Miller W.T."/>
            <person name="McGinnis W."/>
            <person name="Shapiro H."/>
            <person name="Tjian R."/>
            <person name="Grigoriev I.V."/>
            <person name="Rokhsar D."/>
        </authorList>
    </citation>
    <scope>NUCLEOTIDE SEQUENCE [LARGE SCALE GENOMIC DNA]</scope>
    <source>
        <strain evidence="5">MX1 / ATCC 50154</strain>
    </source>
</reference>
<dbReference type="KEGG" id="mbr:MONBRDRAFT_32151"/>
<dbReference type="InterPro" id="IPR035992">
    <property type="entry name" value="Ricin_B-like_lectins"/>
</dbReference>
<dbReference type="SUPFAM" id="SSF53448">
    <property type="entry name" value="Nucleotide-diphospho-sugar transferases"/>
    <property type="match status" value="1"/>
</dbReference>
<dbReference type="GO" id="GO:0004653">
    <property type="term" value="F:polypeptide N-acetylgalactosaminyltransferase activity"/>
    <property type="evidence" value="ECO:0000318"/>
    <property type="project" value="GO_Central"/>
</dbReference>
<keyword evidence="1" id="KW-1015">Disulfide bond</keyword>
<gene>
    <name evidence="4" type="ORF">MONBRDRAFT_32151</name>
</gene>
<dbReference type="InParanoid" id="A9UXZ4"/>
<keyword evidence="2" id="KW-0812">Transmembrane</keyword>
<dbReference type="Pfam" id="PF00535">
    <property type="entry name" value="Glycos_transf_2"/>
    <property type="match status" value="1"/>
</dbReference>
<dbReference type="EMBL" id="CH991549">
    <property type="protein sequence ID" value="EDQ89771.1"/>
    <property type="molecule type" value="Genomic_DNA"/>
</dbReference>
<evidence type="ECO:0000313" key="5">
    <source>
        <dbReference type="Proteomes" id="UP000001357"/>
    </source>
</evidence>
<evidence type="ECO:0000313" key="4">
    <source>
        <dbReference type="EMBL" id="EDQ89771.1"/>
    </source>
</evidence>
<dbReference type="PROSITE" id="PS50231">
    <property type="entry name" value="RICIN_B_LECTIN"/>
    <property type="match status" value="1"/>
</dbReference>
<evidence type="ECO:0000259" key="3">
    <source>
        <dbReference type="Pfam" id="PF00535"/>
    </source>
</evidence>
<accession>A9UXZ4</accession>
<dbReference type="SUPFAM" id="SSF50370">
    <property type="entry name" value="Ricin B-like lectins"/>
    <property type="match status" value="1"/>
</dbReference>
<organism evidence="4 5">
    <name type="scientific">Monosiga brevicollis</name>
    <name type="common">Choanoflagellate</name>
    <dbReference type="NCBI Taxonomy" id="81824"/>
    <lineage>
        <taxon>Eukaryota</taxon>
        <taxon>Choanoflagellata</taxon>
        <taxon>Craspedida</taxon>
        <taxon>Salpingoecidae</taxon>
        <taxon>Monosiga</taxon>
    </lineage>
</organism>
<dbReference type="GO" id="GO:0006493">
    <property type="term" value="P:protein O-linked glycosylation"/>
    <property type="evidence" value="ECO:0000318"/>
    <property type="project" value="GO_Central"/>
</dbReference>
<dbReference type="InterPro" id="IPR029044">
    <property type="entry name" value="Nucleotide-diphossugar_trans"/>
</dbReference>
<protein>
    <recommendedName>
        <fullName evidence="3">Glycosyltransferase 2-like domain-containing protein</fullName>
    </recommendedName>
</protein>
<dbReference type="PANTHER" id="PTHR11675">
    <property type="entry name" value="N-ACETYLGALACTOSAMINYLTRANSFERASE"/>
    <property type="match status" value="1"/>
</dbReference>
<dbReference type="AlphaFoldDB" id="A9UXZ4"/>
<keyword evidence="5" id="KW-1185">Reference proteome</keyword>
<keyword evidence="2" id="KW-0472">Membrane</keyword>
<dbReference type="Proteomes" id="UP000001357">
    <property type="component" value="Unassembled WGS sequence"/>
</dbReference>
<sequence length="499" mass="55009">MAARTYHDGSYGQRAVYGQVKVPPLPVFHEHKPVKPVSSRRCRGPSGVGLLLLAGGTLFICALLVLLNTISEGPAAPRILKETQLVRAEERFAAPQAAAHKAIIDEWKNKKLTSEQEQIRAQGYQRNAFNQMISDLLPLDREFGDHRPDECLAQWYLPPSELPTTSVIIIFHNEAISTLLRTVHSVLNRSPSALIAEVLLVDDASTGEWLDASFEAQVAAIPKARLMRLPERSGLIRAKIAGARQARGEVILFLDSHCEVNPGWLQPMLHRLREEPNAIVCPVIDIIKSDDFSYVPVSATTQIGVFTWFMQFSWSELTEQQQAARPSSVAPIPSPTMAGGLFAMRKILETYLIVLNSASNCVVAHFQSTSFSTAPVSSAFLIIATCGRNPSSGECLVLTTTNYDSVRDVKMRCLVPESSTATKIVLDNCNENGRFALDLGWLEWKHLQTGQVYHPATNRCIGMIANNGTSNSEVGLVSCSKSAKQQWTFTEFSDIEYSS</sequence>
<keyword evidence="2" id="KW-1133">Transmembrane helix</keyword>
<evidence type="ECO:0000256" key="2">
    <source>
        <dbReference type="SAM" id="Phobius"/>
    </source>
</evidence>
<name>A9UXZ4_MONBE</name>
<proteinExistence type="predicted"/>
<dbReference type="Gene3D" id="3.90.550.10">
    <property type="entry name" value="Spore Coat Polysaccharide Biosynthesis Protein SpsA, Chain A"/>
    <property type="match status" value="1"/>
</dbReference>
<feature type="domain" description="Glycosyltransferase 2-like" evidence="3">
    <location>
        <begin position="166"/>
        <end position="343"/>
    </location>
</feature>
<evidence type="ECO:0000256" key="1">
    <source>
        <dbReference type="ARBA" id="ARBA00023157"/>
    </source>
</evidence>
<dbReference type="InterPro" id="IPR001173">
    <property type="entry name" value="Glyco_trans_2-like"/>
</dbReference>
<dbReference type="Gene3D" id="2.80.10.50">
    <property type="match status" value="1"/>
</dbReference>
<feature type="transmembrane region" description="Helical" evidence="2">
    <location>
        <begin position="48"/>
        <end position="67"/>
    </location>
</feature>
<dbReference type="GeneID" id="5890529"/>
<dbReference type="eggNOG" id="KOG3736">
    <property type="taxonomic scope" value="Eukaryota"/>
</dbReference>
<dbReference type="PANTHER" id="PTHR11675:SF119">
    <property type="entry name" value="POLYPEPTIDE N-ACETYLGALACTOSAMINYLTRANSFERASE 2"/>
    <property type="match status" value="1"/>
</dbReference>
<dbReference type="RefSeq" id="XP_001745193.1">
    <property type="nucleotide sequence ID" value="XM_001745141.1"/>
</dbReference>
<dbReference type="GO" id="GO:0005794">
    <property type="term" value="C:Golgi apparatus"/>
    <property type="evidence" value="ECO:0000318"/>
    <property type="project" value="GO_Central"/>
</dbReference>